<gene>
    <name evidence="1" type="ORF">SAMN04489735_10891</name>
</gene>
<name>A0A1G8FVK6_ANETH</name>
<dbReference type="OrthoDB" id="2943481at2"/>
<evidence type="ECO:0000313" key="2">
    <source>
        <dbReference type="Proteomes" id="UP000198956"/>
    </source>
</evidence>
<accession>A0A1G8FVK6</accession>
<protein>
    <submittedName>
        <fullName evidence="1">Uncharacterized protein</fullName>
    </submittedName>
</protein>
<dbReference type="RefSeq" id="WP_091261632.1">
    <property type="nucleotide sequence ID" value="NZ_FNDE01000089.1"/>
</dbReference>
<evidence type="ECO:0000313" key="1">
    <source>
        <dbReference type="EMBL" id="SDH86080.1"/>
    </source>
</evidence>
<dbReference type="Proteomes" id="UP000198956">
    <property type="component" value="Unassembled WGS sequence"/>
</dbReference>
<organism evidence="1 2">
    <name type="scientific">Aneurinibacillus thermoaerophilus</name>
    <dbReference type="NCBI Taxonomy" id="143495"/>
    <lineage>
        <taxon>Bacteria</taxon>
        <taxon>Bacillati</taxon>
        <taxon>Bacillota</taxon>
        <taxon>Bacilli</taxon>
        <taxon>Bacillales</taxon>
        <taxon>Paenibacillaceae</taxon>
        <taxon>Aneurinibacillus group</taxon>
        <taxon>Aneurinibacillus</taxon>
    </lineage>
</organism>
<sequence length="232" mass="26108">MFRKFFSLLLGFLLTVGLILTGGVSYAQENENPLESPASYAKYLENYDKDEALRLGVDPKFADEAVQDAKEVLNQFKNLSIEEQEKFVEAMQNPTMIQNSFANAEVKEESSKNPSLLANEKFVEHDFTMTTAGIDWTIYHVEGRYEYNSSGATKSLGGQSYVKRNLNPMVKTTKQSQDFYVSGGVFKGIGIYDYKIGPIKDVIDVQIGNAYVQVIGDQYGKNHLKSKGWTEF</sequence>
<dbReference type="AlphaFoldDB" id="A0A1G8FVK6"/>
<proteinExistence type="predicted"/>
<dbReference type="EMBL" id="FNDE01000089">
    <property type="protein sequence ID" value="SDH86080.1"/>
    <property type="molecule type" value="Genomic_DNA"/>
</dbReference>
<reference evidence="1 2" key="1">
    <citation type="submission" date="2016-10" db="EMBL/GenBank/DDBJ databases">
        <authorList>
            <person name="de Groot N.N."/>
        </authorList>
    </citation>
    <scope>NUCLEOTIDE SEQUENCE [LARGE SCALE GENOMIC DNA]</scope>
    <source>
        <strain evidence="1 2">L 420-91</strain>
    </source>
</reference>